<keyword evidence="4" id="KW-1185">Reference proteome</keyword>
<comment type="caution">
    <text evidence="3">The sequence shown here is derived from an EMBL/GenBank/DDBJ whole genome shotgun (WGS) entry which is preliminary data.</text>
</comment>
<evidence type="ECO:0000259" key="2">
    <source>
        <dbReference type="Pfam" id="PF20243"/>
    </source>
</evidence>
<name>A0A2P2DGJ6_9LEPT</name>
<dbReference type="Proteomes" id="UP000245206">
    <property type="component" value="Unassembled WGS sequence"/>
</dbReference>
<gene>
    <name evidence="3" type="ORF">LPTSP2_30680</name>
</gene>
<reference evidence="4" key="1">
    <citation type="journal article" date="2019" name="Microbiol. Immunol.">
        <title>Molecular and phenotypic characterization of Leptospira johnsonii sp. nov., Leptospira ellinghausenii sp. nov. and Leptospira ryugenii sp. nov. isolated from soil and water in Japan.</title>
        <authorList>
            <person name="Masuzawa T."/>
            <person name="Saito M."/>
            <person name="Nakao R."/>
            <person name="Nikaido Y."/>
            <person name="Matsumoto M."/>
            <person name="Ogawa M."/>
            <person name="Yokoyama M."/>
            <person name="Hidaka Y."/>
            <person name="Tomita J."/>
            <person name="Sakakibara K."/>
            <person name="Suzuki K."/>
            <person name="Yasuda S."/>
            <person name="Sato H."/>
            <person name="Yamaguchi M."/>
            <person name="Yoshida S.I."/>
            <person name="Koizumi N."/>
            <person name="Kawamura Y."/>
        </authorList>
    </citation>
    <scope>NUCLEOTIDE SEQUENCE [LARGE SCALE GENOMIC DNA]</scope>
    <source>
        <strain evidence="4">E18</strain>
    </source>
</reference>
<dbReference type="InterPro" id="IPR046863">
    <property type="entry name" value="MbnP-like_dom"/>
</dbReference>
<organism evidence="3 4">
    <name type="scientific">Leptospira ellinghausenii</name>
    <dbReference type="NCBI Taxonomy" id="1917822"/>
    <lineage>
        <taxon>Bacteria</taxon>
        <taxon>Pseudomonadati</taxon>
        <taxon>Spirochaetota</taxon>
        <taxon>Spirochaetia</taxon>
        <taxon>Leptospirales</taxon>
        <taxon>Leptospiraceae</taxon>
        <taxon>Leptospira</taxon>
    </lineage>
</organism>
<feature type="domain" description="Copper-binding protein MbnP-like" evidence="2">
    <location>
        <begin position="40"/>
        <end position="234"/>
    </location>
</feature>
<keyword evidence="3" id="KW-0449">Lipoprotein</keyword>
<dbReference type="InterPro" id="IPR023977">
    <property type="entry name" value="MbnP-like"/>
</dbReference>
<dbReference type="PROSITE" id="PS51257">
    <property type="entry name" value="PROKAR_LIPOPROTEIN"/>
    <property type="match status" value="1"/>
</dbReference>
<dbReference type="Pfam" id="PF20243">
    <property type="entry name" value="MbnP"/>
    <property type="match status" value="1"/>
</dbReference>
<dbReference type="EMBL" id="BFAZ01000009">
    <property type="protein sequence ID" value="GBF43765.1"/>
    <property type="molecule type" value="Genomic_DNA"/>
</dbReference>
<evidence type="ECO:0000313" key="4">
    <source>
        <dbReference type="Proteomes" id="UP000245206"/>
    </source>
</evidence>
<evidence type="ECO:0000313" key="3">
    <source>
        <dbReference type="EMBL" id="GBF43765.1"/>
    </source>
</evidence>
<protein>
    <submittedName>
        <fullName evidence="3">Lipoprotein</fullName>
    </submittedName>
</protein>
<proteinExistence type="predicted"/>
<dbReference type="NCBIfam" id="TIGR04052">
    <property type="entry name" value="MbnP_like_WxW"/>
    <property type="match status" value="1"/>
</dbReference>
<feature type="chain" id="PRO_5015160117" evidence="1">
    <location>
        <begin position="22"/>
        <end position="281"/>
    </location>
</feature>
<dbReference type="RefSeq" id="WP_108960639.1">
    <property type="nucleotide sequence ID" value="NZ_BFAZ01000009.1"/>
</dbReference>
<keyword evidence="1" id="KW-0732">Signal</keyword>
<feature type="signal peptide" evidence="1">
    <location>
        <begin position="1"/>
        <end position="21"/>
    </location>
</feature>
<evidence type="ECO:0000256" key="1">
    <source>
        <dbReference type="SAM" id="SignalP"/>
    </source>
</evidence>
<dbReference type="AlphaFoldDB" id="A0A2P2DGJ6"/>
<dbReference type="OrthoDB" id="64245at2"/>
<accession>A0A2P2DGJ6</accession>
<sequence>MKLLKTILVSLFLFGFVSCNMVSEPNDNQTLALLALSLPQPVNLNFEALANGQTLVTNADVTADSRAVRFRDFRFYVSEVKMVRADGSTADVTLLADNVWQSNGVTLVDLETTQTTETNSKVTGTVAAGSYTGIKFTVGVPESLNHLDRTTQISPLNNGAMYWSWTGGYKHAKIEFSLNTQSNWTSLHLGSTSCSGAPNYGNCANKYRANITLSGLTNQNNQTVSMSLDQLIKDHVPGAANVSCMPGGADTNCQPLIRSFGLNATSGAMDSSISQRVFSLK</sequence>